<dbReference type="AlphaFoldDB" id="A0A9P5YVR4"/>
<dbReference type="PANTHER" id="PTHR43544">
    <property type="entry name" value="SHORT-CHAIN DEHYDROGENASE/REDUCTASE"/>
    <property type="match status" value="1"/>
</dbReference>
<evidence type="ECO:0000256" key="1">
    <source>
        <dbReference type="ARBA" id="ARBA00006484"/>
    </source>
</evidence>
<dbReference type="InterPro" id="IPR002347">
    <property type="entry name" value="SDR_fam"/>
</dbReference>
<name>A0A9P5YVR4_9AGAR</name>
<reference evidence="4" key="1">
    <citation type="submission" date="2020-11" db="EMBL/GenBank/DDBJ databases">
        <authorList>
            <consortium name="DOE Joint Genome Institute"/>
            <person name="Ahrendt S."/>
            <person name="Riley R."/>
            <person name="Andreopoulos W."/>
            <person name="Labutti K."/>
            <person name="Pangilinan J."/>
            <person name="Ruiz-Duenas F.J."/>
            <person name="Barrasa J.M."/>
            <person name="Sanchez-Garcia M."/>
            <person name="Camarero S."/>
            <person name="Miyauchi S."/>
            <person name="Serrano A."/>
            <person name="Linde D."/>
            <person name="Babiker R."/>
            <person name="Drula E."/>
            <person name="Ayuso-Fernandez I."/>
            <person name="Pacheco R."/>
            <person name="Padilla G."/>
            <person name="Ferreira P."/>
            <person name="Barriuso J."/>
            <person name="Kellner H."/>
            <person name="Castanera R."/>
            <person name="Alfaro M."/>
            <person name="Ramirez L."/>
            <person name="Pisabarro A.G."/>
            <person name="Kuo A."/>
            <person name="Tritt A."/>
            <person name="Lipzen A."/>
            <person name="He G."/>
            <person name="Yan M."/>
            <person name="Ng V."/>
            <person name="Cullen D."/>
            <person name="Martin F."/>
            <person name="Rosso M.-N."/>
            <person name="Henrissat B."/>
            <person name="Hibbett D."/>
            <person name="Martinez A.T."/>
            <person name="Grigoriev I.V."/>
        </authorList>
    </citation>
    <scope>NUCLEOTIDE SEQUENCE</scope>
    <source>
        <strain evidence="4">CIRM-BRFM 674</strain>
    </source>
</reference>
<proteinExistence type="inferred from homology"/>
<dbReference type="InterPro" id="IPR051468">
    <property type="entry name" value="Fungal_SecMetab_SDRs"/>
</dbReference>
<dbReference type="InterPro" id="IPR036291">
    <property type="entry name" value="NAD(P)-bd_dom_sf"/>
</dbReference>
<accession>A0A9P5YVR4</accession>
<organism evidence="4 5">
    <name type="scientific">Pholiota conissans</name>
    <dbReference type="NCBI Taxonomy" id="109636"/>
    <lineage>
        <taxon>Eukaryota</taxon>
        <taxon>Fungi</taxon>
        <taxon>Dikarya</taxon>
        <taxon>Basidiomycota</taxon>
        <taxon>Agaricomycotina</taxon>
        <taxon>Agaricomycetes</taxon>
        <taxon>Agaricomycetidae</taxon>
        <taxon>Agaricales</taxon>
        <taxon>Agaricineae</taxon>
        <taxon>Strophariaceae</taxon>
        <taxon>Pholiota</taxon>
    </lineage>
</organism>
<dbReference type="Gene3D" id="3.40.50.720">
    <property type="entry name" value="NAD(P)-binding Rossmann-like Domain"/>
    <property type="match status" value="1"/>
</dbReference>
<evidence type="ECO:0000256" key="3">
    <source>
        <dbReference type="ARBA" id="ARBA00023002"/>
    </source>
</evidence>
<dbReference type="Proteomes" id="UP000807469">
    <property type="component" value="Unassembled WGS sequence"/>
</dbReference>
<dbReference type="PRINTS" id="PR00081">
    <property type="entry name" value="GDHRDH"/>
</dbReference>
<comment type="caution">
    <text evidence="4">The sequence shown here is derived from an EMBL/GenBank/DDBJ whole genome shotgun (WGS) entry which is preliminary data.</text>
</comment>
<dbReference type="EMBL" id="MU155362">
    <property type="protein sequence ID" value="KAF9474785.1"/>
    <property type="molecule type" value="Genomic_DNA"/>
</dbReference>
<protein>
    <submittedName>
        <fullName evidence="4">NAD(P)-binding protein</fullName>
    </submittedName>
</protein>
<sequence length="255" mass="27925">MSTSLSQVYFVSGANRGIGLALVSAIASKHIDAFVYAGVRNPCKAVELYDLVAKHPSRIEVVEYISSDGCGNQEIADRIQYRHGRVDVVIANAAISKYIGPVSQIPIEEFQDHFNVNVGGPLILFQSMLPLLKQSQCPKFIPISSAAASLTAYMDIPIEYTCYGVSKAALNWLARKIHFENPWLICFPLSPGVVNTDMVKQNIMMDRSGALAALQTEKEIPVETAARLAIDIINGSSREKESGEFMSVDGTRISW</sequence>
<dbReference type="GO" id="GO:0005737">
    <property type="term" value="C:cytoplasm"/>
    <property type="evidence" value="ECO:0007669"/>
    <property type="project" value="TreeGrafter"/>
</dbReference>
<dbReference type="GO" id="GO:0016491">
    <property type="term" value="F:oxidoreductase activity"/>
    <property type="evidence" value="ECO:0007669"/>
    <property type="project" value="UniProtKB-KW"/>
</dbReference>
<keyword evidence="3" id="KW-0560">Oxidoreductase</keyword>
<dbReference type="Pfam" id="PF00106">
    <property type="entry name" value="adh_short"/>
    <property type="match status" value="1"/>
</dbReference>
<evidence type="ECO:0000313" key="4">
    <source>
        <dbReference type="EMBL" id="KAF9474785.1"/>
    </source>
</evidence>
<keyword evidence="5" id="KW-1185">Reference proteome</keyword>
<evidence type="ECO:0000256" key="2">
    <source>
        <dbReference type="ARBA" id="ARBA00022857"/>
    </source>
</evidence>
<evidence type="ECO:0000313" key="5">
    <source>
        <dbReference type="Proteomes" id="UP000807469"/>
    </source>
</evidence>
<dbReference type="InterPro" id="IPR020904">
    <property type="entry name" value="Sc_DH/Rdtase_CS"/>
</dbReference>
<gene>
    <name evidence="4" type="ORF">BDN70DRAFT_841785</name>
</gene>
<dbReference type="PANTHER" id="PTHR43544:SF7">
    <property type="entry name" value="NADB-LER2"/>
    <property type="match status" value="1"/>
</dbReference>
<dbReference type="SUPFAM" id="SSF51735">
    <property type="entry name" value="NAD(P)-binding Rossmann-fold domains"/>
    <property type="match status" value="1"/>
</dbReference>
<dbReference type="PROSITE" id="PS00061">
    <property type="entry name" value="ADH_SHORT"/>
    <property type="match status" value="1"/>
</dbReference>
<keyword evidence="2" id="KW-0521">NADP</keyword>
<comment type="similarity">
    <text evidence="1">Belongs to the short-chain dehydrogenases/reductases (SDR) family.</text>
</comment>
<dbReference type="OrthoDB" id="9876299at2759"/>